<keyword evidence="3" id="KW-1185">Reference proteome</keyword>
<evidence type="ECO:0000313" key="2">
    <source>
        <dbReference type="EMBL" id="MBS7456143.1"/>
    </source>
</evidence>
<sequence>MRRPRTAALPRLATILLALVVAGCGSGEVRRIFPPQASIQQLQVESDGSWTIDLRMQNFSTVSMQFEQVEAALTLGGVEAGRIEVAPAMSIGRFAADTTQARLQPTPEARAAMEKVLAGRTGVRYRFEGRIRTGEPDDREFPFEFNSLLNPVPGLAGTLR</sequence>
<dbReference type="EMBL" id="JAGQFT020000002">
    <property type="protein sequence ID" value="MBS7456143.1"/>
    <property type="molecule type" value="Genomic_DNA"/>
</dbReference>
<dbReference type="PROSITE" id="PS51257">
    <property type="entry name" value="PROKAR_LIPOPROTEIN"/>
    <property type="match status" value="1"/>
</dbReference>
<evidence type="ECO:0008006" key="4">
    <source>
        <dbReference type="Google" id="ProtNLM"/>
    </source>
</evidence>
<dbReference type="EMBL" id="JAGQFT010000107">
    <property type="protein sequence ID" value="MBR0563185.1"/>
    <property type="molecule type" value="Genomic_DNA"/>
</dbReference>
<comment type="caution">
    <text evidence="1">The sequence shown here is derived from an EMBL/GenBank/DDBJ whole genome shotgun (WGS) entry which is preliminary data.</text>
</comment>
<evidence type="ECO:0000313" key="3">
    <source>
        <dbReference type="Proteomes" id="UP000675747"/>
    </source>
</evidence>
<organism evidence="1">
    <name type="scientific">Coralloluteibacterium stylophorae</name>
    <dbReference type="NCBI Taxonomy" id="1776034"/>
    <lineage>
        <taxon>Bacteria</taxon>
        <taxon>Pseudomonadati</taxon>
        <taxon>Pseudomonadota</taxon>
        <taxon>Gammaproteobacteria</taxon>
        <taxon>Lysobacterales</taxon>
        <taxon>Lysobacteraceae</taxon>
        <taxon>Coralloluteibacterium</taxon>
    </lineage>
</organism>
<proteinExistence type="predicted"/>
<evidence type="ECO:0000313" key="1">
    <source>
        <dbReference type="EMBL" id="MBR0563185.1"/>
    </source>
</evidence>
<gene>
    <name evidence="2" type="ORF">KB893_003210</name>
    <name evidence="1" type="ORF">KB893_11780</name>
</gene>
<dbReference type="AlphaFoldDB" id="A0A8J7VU01"/>
<reference evidence="2 3" key="1">
    <citation type="journal article" date="2021" name="Microbiol. Resour. Announc.">
        <title>Draft Genome Sequence of Coralloluteibacterium stylophorae LMG 29479T.</title>
        <authorList>
            <person name="Karlyshev A.V."/>
            <person name="Kudryashova E.B."/>
            <person name="Ariskina E.V."/>
            <person name="Conroy A.P."/>
            <person name="Abidueva E.Y."/>
        </authorList>
    </citation>
    <scope>NUCLEOTIDE SEQUENCE [LARGE SCALE GENOMIC DNA]</scope>
    <source>
        <strain evidence="2 3">LMG 29479</strain>
    </source>
</reference>
<protein>
    <recommendedName>
        <fullName evidence="4">Late embryogenesis abundant protein LEA-2 subgroup domain-containing protein</fullName>
    </recommendedName>
</protein>
<dbReference type="Proteomes" id="UP000675747">
    <property type="component" value="Unassembled WGS sequence"/>
</dbReference>
<reference evidence="1" key="2">
    <citation type="submission" date="2021-04" db="EMBL/GenBank/DDBJ databases">
        <authorList>
            <person name="Karlyshev A.V."/>
        </authorList>
    </citation>
    <scope>NUCLEOTIDE SEQUENCE</scope>
    <source>
        <strain evidence="1">LMG 29479</strain>
    </source>
</reference>
<name>A0A8J7VU01_9GAMM</name>
<dbReference type="RefSeq" id="WP_211927103.1">
    <property type="nucleotide sequence ID" value="NZ_JAGQFT020000002.1"/>
</dbReference>
<accession>A0A8J7VU01</accession>